<keyword evidence="3 6" id="KW-0812">Transmembrane</keyword>
<dbReference type="InterPro" id="IPR006696">
    <property type="entry name" value="DUF423"/>
</dbReference>
<comment type="subcellular location">
    <subcellularLocation>
        <location evidence="1">Membrane</location>
        <topology evidence="1">Multi-pass membrane protein</topology>
    </subcellularLocation>
</comment>
<keyword evidence="5 6" id="KW-0472">Membrane</keyword>
<dbReference type="KEGG" id="upv:EJN92_06445"/>
<evidence type="ECO:0000256" key="2">
    <source>
        <dbReference type="ARBA" id="ARBA00009694"/>
    </source>
</evidence>
<sequence>MPERRFIFAAALNMLIAVACGAFGAHALKQILSSEMLAVWQTAVHYQMVHALGLLAVALLMPRLDSPWLPRAGYCMLAGIVIFSGSLYALALSGIRLLGAITPIGGLAFLAGWAMLTWAACRSPENLK</sequence>
<dbReference type="PANTHER" id="PTHR43461">
    <property type="entry name" value="TRANSMEMBRANE PROTEIN 256"/>
    <property type="match status" value="1"/>
</dbReference>
<evidence type="ECO:0000256" key="5">
    <source>
        <dbReference type="ARBA" id="ARBA00023136"/>
    </source>
</evidence>
<dbReference type="Proteomes" id="UP000275663">
    <property type="component" value="Chromosome"/>
</dbReference>
<evidence type="ECO:0000256" key="4">
    <source>
        <dbReference type="ARBA" id="ARBA00022989"/>
    </source>
</evidence>
<feature type="transmembrane region" description="Helical" evidence="6">
    <location>
        <begin position="73"/>
        <end position="91"/>
    </location>
</feature>
<accession>A0A3Q9BQG8</accession>
<reference evidence="7 8" key="1">
    <citation type="journal article" date="2011" name="Int. J. Syst. Evol. Microbiol.">
        <title>Description of Undibacterium oligocarboniphilum sp. nov., isolated from purified water, and Undibacterium pigrum strain CCUG 49012 as the type strain of Undibacterium parvum sp. nov., and emended descriptions of the genus Undibacterium and the species Undibacterium pigrum.</title>
        <authorList>
            <person name="Eder W."/>
            <person name="Wanner G."/>
            <person name="Ludwig W."/>
            <person name="Busse H.J."/>
            <person name="Ziemke-Kageler F."/>
            <person name="Lang E."/>
        </authorList>
    </citation>
    <scope>NUCLEOTIDE SEQUENCE [LARGE SCALE GENOMIC DNA]</scope>
    <source>
        <strain evidence="7 8">DSM 23061</strain>
    </source>
</reference>
<evidence type="ECO:0000313" key="8">
    <source>
        <dbReference type="Proteomes" id="UP000275663"/>
    </source>
</evidence>
<dbReference type="AlphaFoldDB" id="A0A3Q9BQG8"/>
<organism evidence="7 8">
    <name type="scientific">Undibacterium parvum</name>
    <dbReference type="NCBI Taxonomy" id="401471"/>
    <lineage>
        <taxon>Bacteria</taxon>
        <taxon>Pseudomonadati</taxon>
        <taxon>Pseudomonadota</taxon>
        <taxon>Betaproteobacteria</taxon>
        <taxon>Burkholderiales</taxon>
        <taxon>Oxalobacteraceae</taxon>
        <taxon>Undibacterium</taxon>
    </lineage>
</organism>
<name>A0A3Q9BQG8_9BURK</name>
<evidence type="ECO:0000256" key="6">
    <source>
        <dbReference type="SAM" id="Phobius"/>
    </source>
</evidence>
<keyword evidence="8" id="KW-1185">Reference proteome</keyword>
<comment type="similarity">
    <text evidence="2">Belongs to the UPF0382 family.</text>
</comment>
<dbReference type="PANTHER" id="PTHR43461:SF1">
    <property type="entry name" value="TRANSMEMBRANE PROTEIN 256"/>
    <property type="match status" value="1"/>
</dbReference>
<feature type="transmembrane region" description="Helical" evidence="6">
    <location>
        <begin position="97"/>
        <end position="121"/>
    </location>
</feature>
<dbReference type="OrthoDB" id="9802121at2"/>
<evidence type="ECO:0000256" key="3">
    <source>
        <dbReference type="ARBA" id="ARBA00022692"/>
    </source>
</evidence>
<keyword evidence="4 6" id="KW-1133">Transmembrane helix</keyword>
<evidence type="ECO:0000313" key="7">
    <source>
        <dbReference type="EMBL" id="AZP11664.1"/>
    </source>
</evidence>
<dbReference type="PROSITE" id="PS51257">
    <property type="entry name" value="PROKAR_LIPOPROTEIN"/>
    <property type="match status" value="1"/>
</dbReference>
<evidence type="ECO:0000256" key="1">
    <source>
        <dbReference type="ARBA" id="ARBA00004141"/>
    </source>
</evidence>
<dbReference type="RefSeq" id="WP_126127049.1">
    <property type="nucleotide sequence ID" value="NZ_CP034464.1"/>
</dbReference>
<dbReference type="EMBL" id="CP034464">
    <property type="protein sequence ID" value="AZP11664.1"/>
    <property type="molecule type" value="Genomic_DNA"/>
</dbReference>
<dbReference type="GO" id="GO:0005886">
    <property type="term" value="C:plasma membrane"/>
    <property type="evidence" value="ECO:0007669"/>
    <property type="project" value="TreeGrafter"/>
</dbReference>
<proteinExistence type="inferred from homology"/>
<gene>
    <name evidence="7" type="ORF">EJN92_06445</name>
</gene>
<dbReference type="Pfam" id="PF04241">
    <property type="entry name" value="DUF423"/>
    <property type="match status" value="1"/>
</dbReference>
<feature type="transmembrane region" description="Helical" evidence="6">
    <location>
        <begin position="43"/>
        <end position="61"/>
    </location>
</feature>
<protein>
    <submittedName>
        <fullName evidence="7">DUF423 domain-containing protein</fullName>
    </submittedName>
</protein>